<dbReference type="GeneID" id="37163423"/>
<organism evidence="1 2">
    <name type="scientific">Aspergillus piperis CBS 112811</name>
    <dbReference type="NCBI Taxonomy" id="1448313"/>
    <lineage>
        <taxon>Eukaryota</taxon>
        <taxon>Fungi</taxon>
        <taxon>Dikarya</taxon>
        <taxon>Ascomycota</taxon>
        <taxon>Pezizomycotina</taxon>
        <taxon>Eurotiomycetes</taxon>
        <taxon>Eurotiomycetidae</taxon>
        <taxon>Eurotiales</taxon>
        <taxon>Aspergillaceae</taxon>
        <taxon>Aspergillus</taxon>
        <taxon>Aspergillus subgen. Circumdati</taxon>
    </lineage>
</organism>
<dbReference type="EMBL" id="KZ825060">
    <property type="protein sequence ID" value="RAH58789.1"/>
    <property type="molecule type" value="Genomic_DNA"/>
</dbReference>
<gene>
    <name evidence="1" type="ORF">BO85DRAFT_448789</name>
</gene>
<sequence length="59" mass="6996">MIESTTFVKSHVLHHLHARISLQEQGYLLHETTEYDHHQIVTITPPFTSRCKQNQERDL</sequence>
<protein>
    <submittedName>
        <fullName evidence="1">Uncharacterized protein</fullName>
    </submittedName>
</protein>
<dbReference type="AlphaFoldDB" id="A0A8G1VMF4"/>
<evidence type="ECO:0000313" key="2">
    <source>
        <dbReference type="Proteomes" id="UP000249526"/>
    </source>
</evidence>
<reference evidence="1 2" key="1">
    <citation type="submission" date="2018-02" db="EMBL/GenBank/DDBJ databases">
        <title>The genomes of Aspergillus section Nigri reveals drivers in fungal speciation.</title>
        <authorList>
            <consortium name="DOE Joint Genome Institute"/>
            <person name="Vesth T.C."/>
            <person name="Nybo J."/>
            <person name="Theobald S."/>
            <person name="Brandl J."/>
            <person name="Frisvad J.C."/>
            <person name="Nielsen K.F."/>
            <person name="Lyhne E.K."/>
            <person name="Kogle M.E."/>
            <person name="Kuo A."/>
            <person name="Riley R."/>
            <person name="Clum A."/>
            <person name="Nolan M."/>
            <person name="Lipzen A."/>
            <person name="Salamov A."/>
            <person name="Henrissat B."/>
            <person name="Wiebenga A."/>
            <person name="De vries R.P."/>
            <person name="Grigoriev I.V."/>
            <person name="Mortensen U.H."/>
            <person name="Andersen M.R."/>
            <person name="Baker S.E."/>
        </authorList>
    </citation>
    <scope>NUCLEOTIDE SEQUENCE [LARGE SCALE GENOMIC DNA]</scope>
    <source>
        <strain evidence="1 2">CBS 112811</strain>
    </source>
</reference>
<dbReference type="RefSeq" id="XP_025516711.1">
    <property type="nucleotide sequence ID" value="XM_025660021.1"/>
</dbReference>
<dbReference type="Proteomes" id="UP000249526">
    <property type="component" value="Unassembled WGS sequence"/>
</dbReference>
<accession>A0A8G1VMF4</accession>
<keyword evidence="2" id="KW-1185">Reference proteome</keyword>
<evidence type="ECO:0000313" key="1">
    <source>
        <dbReference type="EMBL" id="RAH58789.1"/>
    </source>
</evidence>
<proteinExistence type="predicted"/>
<name>A0A8G1VMF4_9EURO</name>